<sequence length="228" mass="24096">MIASVVGLVLVGSLIVLVTDGSGGGGPDSFDGSIDRGLKVRTGKELETYLLAAGELTAGLTVKPESVESDGTYTDKESPIPALTPCAPEETAELSLEYPIAQAAFNQGTEWPLFSEVLMVFPKKMAIKFMNEYESQYAKCKEYKVDGEQRVSVTVERANFGDSSLRMKAHNLDYDPTDSTSGSDAETLLVRVGGTIVFMSVNSAGGSVPSDVLEKLASKAVGKIVNGG</sequence>
<organism evidence="1 2">
    <name type="scientific">Actinomadura meridiana</name>
    <dbReference type="NCBI Taxonomy" id="559626"/>
    <lineage>
        <taxon>Bacteria</taxon>
        <taxon>Bacillati</taxon>
        <taxon>Actinomycetota</taxon>
        <taxon>Actinomycetes</taxon>
        <taxon>Streptosporangiales</taxon>
        <taxon>Thermomonosporaceae</taxon>
        <taxon>Actinomadura</taxon>
    </lineage>
</organism>
<evidence type="ECO:0008006" key="3">
    <source>
        <dbReference type="Google" id="ProtNLM"/>
    </source>
</evidence>
<dbReference type="RefSeq" id="WP_344893550.1">
    <property type="nucleotide sequence ID" value="NZ_BAABAS010000005.1"/>
</dbReference>
<protein>
    <recommendedName>
        <fullName evidence="3">PknH-like extracellular domain-containing protein</fullName>
    </recommendedName>
</protein>
<evidence type="ECO:0000313" key="1">
    <source>
        <dbReference type="EMBL" id="GAA4229080.1"/>
    </source>
</evidence>
<evidence type="ECO:0000313" key="2">
    <source>
        <dbReference type="Proteomes" id="UP001501710"/>
    </source>
</evidence>
<gene>
    <name evidence="1" type="ORF">GCM10022254_20730</name>
</gene>
<proteinExistence type="predicted"/>
<dbReference type="EMBL" id="BAABAS010000005">
    <property type="protein sequence ID" value="GAA4229080.1"/>
    <property type="molecule type" value="Genomic_DNA"/>
</dbReference>
<comment type="caution">
    <text evidence="1">The sequence shown here is derived from an EMBL/GenBank/DDBJ whole genome shotgun (WGS) entry which is preliminary data.</text>
</comment>
<accession>A0ABP8BX32</accession>
<keyword evidence="2" id="KW-1185">Reference proteome</keyword>
<reference evidence="2" key="1">
    <citation type="journal article" date="2019" name="Int. J. Syst. Evol. Microbiol.">
        <title>The Global Catalogue of Microorganisms (GCM) 10K type strain sequencing project: providing services to taxonomists for standard genome sequencing and annotation.</title>
        <authorList>
            <consortium name="The Broad Institute Genomics Platform"/>
            <consortium name="The Broad Institute Genome Sequencing Center for Infectious Disease"/>
            <person name="Wu L."/>
            <person name="Ma J."/>
        </authorList>
    </citation>
    <scope>NUCLEOTIDE SEQUENCE [LARGE SCALE GENOMIC DNA]</scope>
    <source>
        <strain evidence="2">JCM 17440</strain>
    </source>
</reference>
<dbReference type="Proteomes" id="UP001501710">
    <property type="component" value="Unassembled WGS sequence"/>
</dbReference>
<name>A0ABP8BX32_9ACTN</name>